<dbReference type="EMBL" id="KK198761">
    <property type="protein sequence ID" value="KCW54663.1"/>
    <property type="molecule type" value="Genomic_DNA"/>
</dbReference>
<dbReference type="EMBL" id="KK198761">
    <property type="protein sequence ID" value="KCW54664.1"/>
    <property type="molecule type" value="Genomic_DNA"/>
</dbReference>
<protein>
    <submittedName>
        <fullName evidence="1">Uncharacterized protein</fullName>
    </submittedName>
</protein>
<dbReference type="InterPro" id="IPR042277">
    <property type="entry name" value="IST1-like"/>
</dbReference>
<name>A0A059ALD5_EUCGR</name>
<organism evidence="1">
    <name type="scientific">Eucalyptus grandis</name>
    <name type="common">Flooded gum</name>
    <dbReference type="NCBI Taxonomy" id="71139"/>
    <lineage>
        <taxon>Eukaryota</taxon>
        <taxon>Viridiplantae</taxon>
        <taxon>Streptophyta</taxon>
        <taxon>Embryophyta</taxon>
        <taxon>Tracheophyta</taxon>
        <taxon>Spermatophyta</taxon>
        <taxon>Magnoliopsida</taxon>
        <taxon>eudicotyledons</taxon>
        <taxon>Gunneridae</taxon>
        <taxon>Pentapetalae</taxon>
        <taxon>rosids</taxon>
        <taxon>malvids</taxon>
        <taxon>Myrtales</taxon>
        <taxon>Myrtaceae</taxon>
        <taxon>Myrtoideae</taxon>
        <taxon>Eucalypteae</taxon>
        <taxon>Eucalyptus</taxon>
    </lineage>
</organism>
<dbReference type="Gene3D" id="1.20.1260.60">
    <property type="entry name" value="Vacuolar protein sorting-associated protein Ist1"/>
    <property type="match status" value="1"/>
</dbReference>
<accession>A0A059ALD5</accession>
<evidence type="ECO:0000313" key="1">
    <source>
        <dbReference type="EMBL" id="KCW54663.1"/>
    </source>
</evidence>
<sequence>MESFLLLVLGMNSKTSLKMTVASIKLLRNKRQAMVKQMRHDIMSGQDTASCVRVQLVLSLRFAFGYCIGSWCGFLYWT</sequence>
<dbReference type="STRING" id="71139.A0A059ALD5"/>
<reference evidence="1" key="1">
    <citation type="submission" date="2013-07" db="EMBL/GenBank/DDBJ databases">
        <title>The genome of Eucalyptus grandis.</title>
        <authorList>
            <person name="Schmutz J."/>
            <person name="Hayes R."/>
            <person name="Myburg A."/>
            <person name="Tuskan G."/>
            <person name="Grattapaglia D."/>
            <person name="Rokhsar D.S."/>
        </authorList>
    </citation>
    <scope>NUCLEOTIDE SEQUENCE</scope>
    <source>
        <tissue evidence="1">Leaf extractions</tissue>
    </source>
</reference>
<dbReference type="Gramene" id="KCW54663">
    <property type="protein sequence ID" value="KCW54663"/>
    <property type="gene ID" value="EUGRSUZ_I00610"/>
</dbReference>
<dbReference type="Gramene" id="KCW54664">
    <property type="protein sequence ID" value="KCW54664"/>
    <property type="gene ID" value="EUGRSUZ_I00610"/>
</dbReference>
<proteinExistence type="predicted"/>
<dbReference type="AlphaFoldDB" id="A0A059ALD5"/>
<gene>
    <name evidence="1" type="ORF">EUGRSUZ_I00610</name>
</gene>